<dbReference type="Proteomes" id="UP000266389">
    <property type="component" value="Unassembled WGS sequence"/>
</dbReference>
<comment type="similarity">
    <text evidence="2">Belongs to the adenylyl cyclase class-3 family.</text>
</comment>
<feature type="transmembrane region" description="Helical" evidence="7">
    <location>
        <begin position="475"/>
        <end position="495"/>
    </location>
</feature>
<dbReference type="EMBL" id="PHFL01000026">
    <property type="protein sequence ID" value="RFM24788.1"/>
    <property type="molecule type" value="Genomic_DNA"/>
</dbReference>
<evidence type="ECO:0000256" key="1">
    <source>
        <dbReference type="ARBA" id="ARBA00004196"/>
    </source>
</evidence>
<protein>
    <submittedName>
        <fullName evidence="9">CHASE2 domain-containing protein</fullName>
    </submittedName>
</protein>
<dbReference type="CDD" id="cd07302">
    <property type="entry name" value="CHD"/>
    <property type="match status" value="1"/>
</dbReference>
<evidence type="ECO:0000256" key="3">
    <source>
        <dbReference type="ARBA" id="ARBA00022475"/>
    </source>
</evidence>
<feature type="domain" description="Guanylate cyclase" evidence="8">
    <location>
        <begin position="571"/>
        <end position="705"/>
    </location>
</feature>
<dbReference type="SMART" id="SM01080">
    <property type="entry name" value="CHASE2"/>
    <property type="match status" value="1"/>
</dbReference>
<reference evidence="9 10" key="1">
    <citation type="journal article" date="2011" name="ISME J.">
        <title>Community ecology of hot spring cyanobacterial mats: predominant populations and their functional potential.</title>
        <authorList>
            <person name="Klatt C.G."/>
            <person name="Wood J.M."/>
            <person name="Rusch D.B."/>
            <person name="Bateson M.M."/>
            <person name="Hamamura N."/>
            <person name="Heidelberg J.F."/>
            <person name="Grossman A.R."/>
            <person name="Bhaya D."/>
            <person name="Cohan F.M."/>
            <person name="Kuhl M."/>
            <person name="Bryant D.A."/>
            <person name="Ward D.M."/>
        </authorList>
    </citation>
    <scope>NUCLEOTIDE SEQUENCE [LARGE SCALE GENOMIC DNA]</scope>
    <source>
        <strain evidence="9">OS</strain>
    </source>
</reference>
<evidence type="ECO:0000259" key="8">
    <source>
        <dbReference type="PROSITE" id="PS50125"/>
    </source>
</evidence>
<dbReference type="SUPFAM" id="SSF55073">
    <property type="entry name" value="Nucleotide cyclase"/>
    <property type="match status" value="1"/>
</dbReference>
<feature type="transmembrane region" description="Helical" evidence="7">
    <location>
        <begin position="408"/>
        <end position="431"/>
    </location>
</feature>
<dbReference type="Pfam" id="PF00211">
    <property type="entry name" value="Guanylate_cyc"/>
    <property type="match status" value="1"/>
</dbReference>
<dbReference type="SMART" id="SM00044">
    <property type="entry name" value="CYCc"/>
    <property type="match status" value="1"/>
</dbReference>
<accession>A0A395M3J0</accession>
<organism evidence="9 10">
    <name type="scientific">Candidatus Thermochlorobacter aerophilus</name>
    <dbReference type="NCBI Taxonomy" id="1868324"/>
    <lineage>
        <taxon>Bacteria</taxon>
        <taxon>Pseudomonadati</taxon>
        <taxon>Chlorobiota</taxon>
        <taxon>Chlorobiia</taxon>
        <taxon>Chlorobiales</taxon>
        <taxon>Candidatus Thermochlorobacteriaceae</taxon>
        <taxon>Candidatus Thermochlorobacter</taxon>
    </lineage>
</organism>
<dbReference type="AlphaFoldDB" id="A0A395M3J0"/>
<evidence type="ECO:0000256" key="7">
    <source>
        <dbReference type="SAM" id="Phobius"/>
    </source>
</evidence>
<dbReference type="Pfam" id="PF05226">
    <property type="entry name" value="CHASE2"/>
    <property type="match status" value="1"/>
</dbReference>
<feature type="transmembrane region" description="Helical" evidence="7">
    <location>
        <begin position="507"/>
        <end position="529"/>
    </location>
</feature>
<keyword evidence="6 7" id="KW-0472">Membrane</keyword>
<comment type="caution">
    <text evidence="9">The sequence shown here is derived from an EMBL/GenBank/DDBJ whole genome shotgun (WGS) entry which is preliminary data.</text>
</comment>
<dbReference type="GO" id="GO:0030313">
    <property type="term" value="C:cell envelope"/>
    <property type="evidence" value="ECO:0007669"/>
    <property type="project" value="UniProtKB-SubCell"/>
</dbReference>
<evidence type="ECO:0000256" key="2">
    <source>
        <dbReference type="ARBA" id="ARBA00005381"/>
    </source>
</evidence>
<evidence type="ECO:0000313" key="10">
    <source>
        <dbReference type="Proteomes" id="UP000266389"/>
    </source>
</evidence>
<feature type="transmembrane region" description="Helical" evidence="7">
    <location>
        <begin position="21"/>
        <end position="41"/>
    </location>
</feature>
<dbReference type="InterPro" id="IPR050697">
    <property type="entry name" value="Adenylyl/Guanylyl_Cyclase_3/4"/>
</dbReference>
<dbReference type="PROSITE" id="PS50125">
    <property type="entry name" value="GUANYLATE_CYCLASE_2"/>
    <property type="match status" value="1"/>
</dbReference>
<dbReference type="PANTHER" id="PTHR43081">
    <property type="entry name" value="ADENYLATE CYCLASE, TERMINAL-DIFFERENTIATION SPECIFIC-RELATED"/>
    <property type="match status" value="1"/>
</dbReference>
<feature type="transmembrane region" description="Helical" evidence="7">
    <location>
        <begin position="374"/>
        <end position="396"/>
    </location>
</feature>
<proteinExistence type="inferred from homology"/>
<keyword evidence="3" id="KW-1003">Cell membrane</keyword>
<sequence>MGGLQSKYRELKAFFKTHVLGKIWFVGLLITPLIVFFSLLLSSLDVLNNLELKILDTKFNARPLDTTLKRTSQVVLIGITDQAQQAIQSFPWPRSYHARIIRNLHRAGAKVIAFDLMFDEVDKTGGDAAFREAAALAQNVVVAGREPTSMTENRQIEYVSLKKADYVTIFDGTPGTAVGNVYVRQDNDGVLRRYHPASANVIGQQFLSFAYAILKVYTGTDDSVRSEGDHFVFAGKTIPSFDGKSILLNPYGPSHTFPEISAENILDDREFMTKFEHEQFQQVMKETGLDSLSLIRNEALRDLWATDLFDDPLSGIQDQVRGKICIIGPMFPEAKDDFPTSMWTDGRPDQNKMYGLEIHATAVQNFIDGRFIHLANPLMIIVTLLAISYLLFVTTVSIKRVRIPNQTLMLIITTLITFVAILSTAALFVYVLGADPIMYFLSYSLSAQVLSIVSALAVSLLIAFGFKQSGSMQEFSAEVLSILLTAGVMIISYQYSLKRFIEESELVYVIPFASTITLSYIASIFYQYFTESRQKKLIKSFFNAYVPPALVDQMIANPDSFKLGGERRELTMFFSDIKGFTSISESYKDNPEKLVELLNEYLGAMTDIIFKYGGTLDKYIGDAVVAFWNAPIPVKDHAKQACWAALEMQETLARLREKWKAEGKPPIYSRMGINTGTVIVGNMGSSSRFAYTAMGDAMNLASRLEAANKAFGTSIMISQFTYEQVKDYCLCRELATITVQGKTEPIKVYELVGRKEPGKVYEELPPAETASKGVLAITKD</sequence>
<dbReference type="GO" id="GO:0035556">
    <property type="term" value="P:intracellular signal transduction"/>
    <property type="evidence" value="ECO:0007669"/>
    <property type="project" value="InterPro"/>
</dbReference>
<feature type="transmembrane region" description="Helical" evidence="7">
    <location>
        <begin position="437"/>
        <end position="463"/>
    </location>
</feature>
<dbReference type="GO" id="GO:0006171">
    <property type="term" value="P:cAMP biosynthetic process"/>
    <property type="evidence" value="ECO:0007669"/>
    <property type="project" value="TreeGrafter"/>
</dbReference>
<evidence type="ECO:0000256" key="4">
    <source>
        <dbReference type="ARBA" id="ARBA00022692"/>
    </source>
</evidence>
<dbReference type="GO" id="GO:0004016">
    <property type="term" value="F:adenylate cyclase activity"/>
    <property type="evidence" value="ECO:0007669"/>
    <property type="project" value="UniProtKB-ARBA"/>
</dbReference>
<dbReference type="FunFam" id="3.30.70.1230:FF:000016">
    <property type="entry name" value="Adenylate/guanylate cyclase domain-containing protein"/>
    <property type="match status" value="1"/>
</dbReference>
<gene>
    <name evidence="9" type="ORF">D0433_04035</name>
</gene>
<name>A0A395M3J0_9BACT</name>
<comment type="subcellular location">
    <subcellularLocation>
        <location evidence="1">Cell envelope</location>
    </subcellularLocation>
</comment>
<dbReference type="InterPro" id="IPR007890">
    <property type="entry name" value="CHASE2"/>
</dbReference>
<dbReference type="InterPro" id="IPR029787">
    <property type="entry name" value="Nucleotide_cyclase"/>
</dbReference>
<dbReference type="Gene3D" id="3.30.70.1230">
    <property type="entry name" value="Nucleotide cyclase"/>
    <property type="match status" value="1"/>
</dbReference>
<evidence type="ECO:0000256" key="5">
    <source>
        <dbReference type="ARBA" id="ARBA00022989"/>
    </source>
</evidence>
<keyword evidence="4 7" id="KW-0812">Transmembrane</keyword>
<evidence type="ECO:0000313" key="9">
    <source>
        <dbReference type="EMBL" id="RFM24788.1"/>
    </source>
</evidence>
<keyword evidence="5 7" id="KW-1133">Transmembrane helix</keyword>
<dbReference type="PANTHER" id="PTHR43081:SF1">
    <property type="entry name" value="ADENYLATE CYCLASE, TERMINAL-DIFFERENTIATION SPECIFIC"/>
    <property type="match status" value="1"/>
</dbReference>
<dbReference type="InterPro" id="IPR001054">
    <property type="entry name" value="A/G_cyclase"/>
</dbReference>
<evidence type="ECO:0000256" key="6">
    <source>
        <dbReference type="ARBA" id="ARBA00023136"/>
    </source>
</evidence>